<proteinExistence type="predicted"/>
<dbReference type="AlphaFoldDB" id="A0A542ZUD4"/>
<reference evidence="1 2" key="1">
    <citation type="submission" date="2019-06" db="EMBL/GenBank/DDBJ databases">
        <title>Sequencing the genomes of 1000 actinobacteria strains.</title>
        <authorList>
            <person name="Klenk H.-P."/>
        </authorList>
    </citation>
    <scope>NUCLEOTIDE SEQUENCE [LARGE SCALE GENOMIC DNA]</scope>
    <source>
        <strain evidence="1 2">DSM 4813</strain>
    </source>
</reference>
<organism evidence="1 2">
    <name type="scientific">Rarobacter faecitabidus</name>
    <dbReference type="NCBI Taxonomy" id="13243"/>
    <lineage>
        <taxon>Bacteria</taxon>
        <taxon>Bacillati</taxon>
        <taxon>Actinomycetota</taxon>
        <taxon>Actinomycetes</taxon>
        <taxon>Micrococcales</taxon>
        <taxon>Rarobacteraceae</taxon>
        <taxon>Rarobacter</taxon>
    </lineage>
</organism>
<dbReference type="EMBL" id="VFOS01000001">
    <property type="protein sequence ID" value="TQL63952.1"/>
    <property type="molecule type" value="Genomic_DNA"/>
</dbReference>
<comment type="caution">
    <text evidence="1">The sequence shown here is derived from an EMBL/GenBank/DDBJ whole genome shotgun (WGS) entry which is preliminary data.</text>
</comment>
<gene>
    <name evidence="1" type="ORF">FB461_0432</name>
</gene>
<sequence>MYPDEAMPSRVNCATSHFERQGTTMAISTDFILISDQNRAFQTLHDGLAAQGFAITRTPSGGLLARRGSTTATVLLGSHQGVYAR</sequence>
<keyword evidence="2" id="KW-1185">Reference proteome</keyword>
<dbReference type="Proteomes" id="UP000315389">
    <property type="component" value="Unassembled WGS sequence"/>
</dbReference>
<accession>A0A542ZUD4</accession>
<evidence type="ECO:0000313" key="2">
    <source>
        <dbReference type="Proteomes" id="UP000315389"/>
    </source>
</evidence>
<protein>
    <submittedName>
        <fullName evidence="1">Uncharacterized protein</fullName>
    </submittedName>
</protein>
<name>A0A542ZUD4_RARFA</name>
<evidence type="ECO:0000313" key="1">
    <source>
        <dbReference type="EMBL" id="TQL63952.1"/>
    </source>
</evidence>